<reference evidence="1 2" key="1">
    <citation type="submission" date="2018-11" db="EMBL/GenBank/DDBJ databases">
        <authorList>
            <consortium name="Pathogen Informatics"/>
        </authorList>
    </citation>
    <scope>NUCLEOTIDE SEQUENCE [LARGE SCALE GENOMIC DNA]</scope>
    <source>
        <strain>Denwood</strain>
        <strain evidence="2">Zambia</strain>
    </source>
</reference>
<protein>
    <submittedName>
        <fullName evidence="1">Uncharacterized protein</fullName>
    </submittedName>
</protein>
<dbReference type="Proteomes" id="UP000269396">
    <property type="component" value="Unassembled WGS sequence"/>
</dbReference>
<name>A0A183PQM9_9TREM</name>
<sequence length="60" mass="6141">MIILGNQSPAASAVKHTLARPLPGASNQAILLASFERINRNSTGSLAANSLSSCSSQVDC</sequence>
<evidence type="ECO:0000313" key="2">
    <source>
        <dbReference type="Proteomes" id="UP000269396"/>
    </source>
</evidence>
<organism evidence="1 2">
    <name type="scientific">Schistosoma mattheei</name>
    <dbReference type="NCBI Taxonomy" id="31246"/>
    <lineage>
        <taxon>Eukaryota</taxon>
        <taxon>Metazoa</taxon>
        <taxon>Spiralia</taxon>
        <taxon>Lophotrochozoa</taxon>
        <taxon>Platyhelminthes</taxon>
        <taxon>Trematoda</taxon>
        <taxon>Digenea</taxon>
        <taxon>Strigeidida</taxon>
        <taxon>Schistosomatoidea</taxon>
        <taxon>Schistosomatidae</taxon>
        <taxon>Schistosoma</taxon>
    </lineage>
</organism>
<dbReference type="AlphaFoldDB" id="A0A183PQM9"/>
<evidence type="ECO:0000313" key="1">
    <source>
        <dbReference type="EMBL" id="VDP72001.1"/>
    </source>
</evidence>
<accession>A0A183PQM9</accession>
<proteinExistence type="predicted"/>
<dbReference type="EMBL" id="UZAL01037516">
    <property type="protein sequence ID" value="VDP72001.1"/>
    <property type="molecule type" value="Genomic_DNA"/>
</dbReference>
<keyword evidence="2" id="KW-1185">Reference proteome</keyword>
<gene>
    <name evidence="1" type="ORF">SMTD_LOCUS16665</name>
</gene>